<dbReference type="PANTHER" id="PTHR46609:SF8">
    <property type="entry name" value="YQAJ VIRAL RECOMBINASE DOMAIN-CONTAINING PROTEIN"/>
    <property type="match status" value="1"/>
</dbReference>
<keyword evidence="2" id="KW-1185">Reference proteome</keyword>
<dbReference type="InterPro" id="IPR011335">
    <property type="entry name" value="Restrct_endonuc-II-like"/>
</dbReference>
<protein>
    <submittedName>
        <fullName evidence="1">Uncharacterized protein</fullName>
    </submittedName>
</protein>
<organism evidence="1 2">
    <name type="scientific">Porites lobata</name>
    <dbReference type="NCBI Taxonomy" id="104759"/>
    <lineage>
        <taxon>Eukaryota</taxon>
        <taxon>Metazoa</taxon>
        <taxon>Cnidaria</taxon>
        <taxon>Anthozoa</taxon>
        <taxon>Hexacorallia</taxon>
        <taxon>Scleractinia</taxon>
        <taxon>Fungiina</taxon>
        <taxon>Poritidae</taxon>
        <taxon>Porites</taxon>
    </lineage>
</organism>
<dbReference type="Proteomes" id="UP001159405">
    <property type="component" value="Unassembled WGS sequence"/>
</dbReference>
<evidence type="ECO:0000313" key="1">
    <source>
        <dbReference type="EMBL" id="CAH3163380.1"/>
    </source>
</evidence>
<sequence length="89" mass="10071">MKKDGHVGLEVQSCGFFVSKSHGFLGASPDGLMALVRKGICNKNGIINKSHQYYYQIQQQAFVAERTWCDFVVRGSNNELFQQRVPFNT</sequence>
<dbReference type="PANTHER" id="PTHR46609">
    <property type="entry name" value="EXONUCLEASE, PHAGE-TYPE/RECB, C-TERMINAL DOMAIN-CONTAINING PROTEIN"/>
    <property type="match status" value="1"/>
</dbReference>
<dbReference type="SUPFAM" id="SSF52980">
    <property type="entry name" value="Restriction endonuclease-like"/>
    <property type="match status" value="1"/>
</dbReference>
<feature type="non-terminal residue" evidence="1">
    <location>
        <position position="89"/>
    </location>
</feature>
<reference evidence="1 2" key="1">
    <citation type="submission" date="2022-05" db="EMBL/GenBank/DDBJ databases">
        <authorList>
            <consortium name="Genoscope - CEA"/>
            <person name="William W."/>
        </authorList>
    </citation>
    <scope>NUCLEOTIDE SEQUENCE [LARGE SCALE GENOMIC DNA]</scope>
</reference>
<dbReference type="EMBL" id="CALNXK010000126">
    <property type="protein sequence ID" value="CAH3163380.1"/>
    <property type="molecule type" value="Genomic_DNA"/>
</dbReference>
<comment type="caution">
    <text evidence="1">The sequence shown here is derived from an EMBL/GenBank/DDBJ whole genome shotgun (WGS) entry which is preliminary data.</text>
</comment>
<dbReference type="InterPro" id="IPR051703">
    <property type="entry name" value="NF-kappa-B_Signaling_Reg"/>
</dbReference>
<gene>
    <name evidence="1" type="ORF">PLOB_00005771</name>
</gene>
<proteinExistence type="predicted"/>
<evidence type="ECO:0000313" key="2">
    <source>
        <dbReference type="Proteomes" id="UP001159405"/>
    </source>
</evidence>
<dbReference type="InterPro" id="IPR011604">
    <property type="entry name" value="PDDEXK-like_dom_sf"/>
</dbReference>
<dbReference type="Gene3D" id="3.90.320.10">
    <property type="match status" value="1"/>
</dbReference>
<name>A0ABN8QF71_9CNID</name>
<accession>A0ABN8QF71</accession>